<dbReference type="SUPFAM" id="SSF58038">
    <property type="entry name" value="SNARE fusion complex"/>
    <property type="match status" value="1"/>
</dbReference>
<evidence type="ECO:0000256" key="3">
    <source>
        <dbReference type="PROSITE-ProRule" id="PRU00290"/>
    </source>
</evidence>
<dbReference type="AlphaFoldDB" id="G5C263"/>
<dbReference type="PROSITE" id="PS50892">
    <property type="entry name" value="V_SNARE"/>
    <property type="match status" value="1"/>
</dbReference>
<comment type="subcellular location">
    <subcellularLocation>
        <location evidence="2">Endomembrane system</location>
        <topology evidence="2">Single-pass type IV membrane protein</topology>
    </subcellularLocation>
</comment>
<dbReference type="EMBL" id="JH172958">
    <property type="protein sequence ID" value="EHB15624.1"/>
    <property type="molecule type" value="Genomic_DNA"/>
</dbReference>
<dbReference type="GO" id="GO:0012505">
    <property type="term" value="C:endomembrane system"/>
    <property type="evidence" value="ECO:0007669"/>
    <property type="project" value="UniProtKB-SubCell"/>
</dbReference>
<dbReference type="InterPro" id="IPR042855">
    <property type="entry name" value="V_SNARE_CC"/>
</dbReference>
<sequence>MEEAGRGKGSDHVRNLQSQVDEVKNIMTQNVERILAQGENLNHLCNKTEDLEGPPAIVRTLSLVLPTGMLLGHPEAPVSYSMPQRAPSSLEGESWTMAVFHWSLEWIGNTPRTLKVDGNLLVAGEQ</sequence>
<evidence type="ECO:0000259" key="4">
    <source>
        <dbReference type="PROSITE" id="PS50892"/>
    </source>
</evidence>
<name>G5C263_HETGA</name>
<evidence type="ECO:0000313" key="6">
    <source>
        <dbReference type="Proteomes" id="UP000006813"/>
    </source>
</evidence>
<dbReference type="InterPro" id="IPR001388">
    <property type="entry name" value="Synaptobrevin-like"/>
</dbReference>
<dbReference type="PRINTS" id="PR00219">
    <property type="entry name" value="SYNAPTOBREVN"/>
</dbReference>
<evidence type="ECO:0000313" key="5">
    <source>
        <dbReference type="EMBL" id="EHB15624.1"/>
    </source>
</evidence>
<dbReference type="InParanoid" id="G5C263"/>
<dbReference type="Pfam" id="PF00957">
    <property type="entry name" value="Synaptobrevin"/>
    <property type="match status" value="1"/>
</dbReference>
<proteinExistence type="inferred from homology"/>
<gene>
    <name evidence="5" type="ORF">GW7_21063</name>
</gene>
<evidence type="ECO:0000256" key="2">
    <source>
        <dbReference type="ARBA" id="ARBA00046280"/>
    </source>
</evidence>
<keyword evidence="3" id="KW-0175">Coiled coil</keyword>
<dbReference type="STRING" id="10181.G5C263"/>
<dbReference type="GO" id="GO:0016020">
    <property type="term" value="C:membrane"/>
    <property type="evidence" value="ECO:0007669"/>
    <property type="project" value="InterPro"/>
</dbReference>
<comment type="similarity">
    <text evidence="1">Belongs to the synaptobrevin family.</text>
</comment>
<evidence type="ECO:0000256" key="1">
    <source>
        <dbReference type="ARBA" id="ARBA00008025"/>
    </source>
</evidence>
<feature type="domain" description="V-SNARE coiled-coil homology" evidence="4">
    <location>
        <begin position="12"/>
        <end position="72"/>
    </location>
</feature>
<dbReference type="Proteomes" id="UP000006813">
    <property type="component" value="Unassembled WGS sequence"/>
</dbReference>
<dbReference type="CDD" id="cd15868">
    <property type="entry name" value="R-SNARE_VAMP8"/>
    <property type="match status" value="1"/>
</dbReference>
<dbReference type="GO" id="GO:0016192">
    <property type="term" value="P:vesicle-mediated transport"/>
    <property type="evidence" value="ECO:0007669"/>
    <property type="project" value="InterPro"/>
</dbReference>
<reference evidence="5 6" key="1">
    <citation type="journal article" date="2011" name="Nature">
        <title>Genome sequencing reveals insights into physiology and longevity of the naked mole rat.</title>
        <authorList>
            <person name="Kim E.B."/>
            <person name="Fang X."/>
            <person name="Fushan A.A."/>
            <person name="Huang Z."/>
            <person name="Lobanov A.V."/>
            <person name="Han L."/>
            <person name="Marino S.M."/>
            <person name="Sun X."/>
            <person name="Turanov A.A."/>
            <person name="Yang P."/>
            <person name="Yim S.H."/>
            <person name="Zhao X."/>
            <person name="Kasaikina M.V."/>
            <person name="Stoletzki N."/>
            <person name="Peng C."/>
            <person name="Polak P."/>
            <person name="Xiong Z."/>
            <person name="Kiezun A."/>
            <person name="Zhu Y."/>
            <person name="Chen Y."/>
            <person name="Kryukov G.V."/>
            <person name="Zhang Q."/>
            <person name="Peshkin L."/>
            <person name="Yang L."/>
            <person name="Bronson R.T."/>
            <person name="Buffenstein R."/>
            <person name="Wang B."/>
            <person name="Han C."/>
            <person name="Li Q."/>
            <person name="Chen L."/>
            <person name="Zhao W."/>
            <person name="Sunyaev S.R."/>
            <person name="Park T.J."/>
            <person name="Zhang G."/>
            <person name="Wang J."/>
            <person name="Gladyshev V.N."/>
        </authorList>
    </citation>
    <scope>NUCLEOTIDE SEQUENCE [LARGE SCALE GENOMIC DNA]</scope>
</reference>
<protein>
    <submittedName>
        <fullName evidence="5">Vesicle-associated membrane protein 8</fullName>
    </submittedName>
</protein>
<organism evidence="5 6">
    <name type="scientific">Heterocephalus glaber</name>
    <name type="common">Naked mole rat</name>
    <dbReference type="NCBI Taxonomy" id="10181"/>
    <lineage>
        <taxon>Eukaryota</taxon>
        <taxon>Metazoa</taxon>
        <taxon>Chordata</taxon>
        <taxon>Craniata</taxon>
        <taxon>Vertebrata</taxon>
        <taxon>Euteleostomi</taxon>
        <taxon>Mammalia</taxon>
        <taxon>Eutheria</taxon>
        <taxon>Euarchontoglires</taxon>
        <taxon>Glires</taxon>
        <taxon>Rodentia</taxon>
        <taxon>Hystricomorpha</taxon>
        <taxon>Bathyergidae</taxon>
        <taxon>Heterocephalus</taxon>
    </lineage>
</organism>
<accession>G5C263</accession>
<dbReference type="Gene3D" id="1.20.5.110">
    <property type="match status" value="1"/>
</dbReference>